<evidence type="ECO:0000313" key="1">
    <source>
        <dbReference type="EMBL" id="AAL62773.1"/>
    </source>
</evidence>
<keyword evidence="2" id="KW-1185">Reference proteome</keyword>
<dbReference type="InParanoid" id="Q8ZZ68"/>
<dbReference type="RefSeq" id="WP_011007245.1">
    <property type="nucleotide sequence ID" value="NC_003364.1"/>
</dbReference>
<dbReference type="AlphaFoldDB" id="Q8ZZ68"/>
<dbReference type="HOGENOM" id="CLU_3210885_0_0_2"/>
<protein>
    <submittedName>
        <fullName evidence="1">Uncharacterized protein</fullName>
    </submittedName>
</protein>
<dbReference type="GeneID" id="75933562"/>
<sequence>MLGPAELGVNIDIYSDEKVPRALGITAELAAVLAEPRGISATSL</sequence>
<dbReference type="EnsemblBacteria" id="AAL62773">
    <property type="protein sequence ID" value="AAL62773"/>
    <property type="gene ID" value="PAE0412"/>
</dbReference>
<dbReference type="PATRIC" id="fig|178306.9.peg.309"/>
<dbReference type="KEGG" id="pai:PAE0412"/>
<dbReference type="Proteomes" id="UP000002439">
    <property type="component" value="Chromosome"/>
</dbReference>
<proteinExistence type="predicted"/>
<gene>
    <name evidence="1" type="ordered locus">PAE0412</name>
</gene>
<name>Q8ZZ68_PYRAE</name>
<accession>Q8ZZ68</accession>
<evidence type="ECO:0000313" key="2">
    <source>
        <dbReference type="Proteomes" id="UP000002439"/>
    </source>
</evidence>
<organism evidence="1 2">
    <name type="scientific">Pyrobaculum aerophilum (strain ATCC 51768 / DSM 7523 / JCM 9630 / CIP 104966 / NBRC 100827 / IM2)</name>
    <dbReference type="NCBI Taxonomy" id="178306"/>
    <lineage>
        <taxon>Archaea</taxon>
        <taxon>Thermoproteota</taxon>
        <taxon>Thermoprotei</taxon>
        <taxon>Thermoproteales</taxon>
        <taxon>Thermoproteaceae</taxon>
        <taxon>Pyrobaculum</taxon>
    </lineage>
</organism>
<dbReference type="EMBL" id="AE009441">
    <property type="protein sequence ID" value="AAL62773.1"/>
    <property type="molecule type" value="Genomic_DNA"/>
</dbReference>
<reference evidence="1 2" key="1">
    <citation type="journal article" date="2002" name="Proc. Natl. Acad. Sci. U.S.A.">
        <title>Genome sequence of the hyperthermophilic crenarchaeon Pyrobaculum aerophilum.</title>
        <authorList>
            <person name="Fitz-Gibbon S.T."/>
            <person name="Ladner H."/>
            <person name="Kim U.J."/>
            <person name="Stetter K.O."/>
            <person name="Simon M.I."/>
            <person name="Miller J.H."/>
        </authorList>
    </citation>
    <scope>NUCLEOTIDE SEQUENCE [LARGE SCALE GENOMIC DNA]</scope>
    <source>
        <strain evidence="2">ATCC 51768 / DSM 7523 / JCM 9630 / CIP 104966 / NBRC 100827 / IM2</strain>
    </source>
</reference>
<dbReference type="STRING" id="178306.PAE0412"/>